<dbReference type="Proteomes" id="UP000295136">
    <property type="component" value="Unassembled WGS sequence"/>
</dbReference>
<dbReference type="SUPFAM" id="SSF48452">
    <property type="entry name" value="TPR-like"/>
    <property type="match status" value="2"/>
</dbReference>
<keyword evidence="3" id="KW-1133">Transmembrane helix</keyword>
<gene>
    <name evidence="4" type="ORF">E1295_38595</name>
</gene>
<dbReference type="Gene3D" id="1.25.40.10">
    <property type="entry name" value="Tetratricopeptide repeat domain"/>
    <property type="match status" value="1"/>
</dbReference>
<dbReference type="InterPro" id="IPR019734">
    <property type="entry name" value="TPR_rpt"/>
</dbReference>
<dbReference type="PROSITE" id="PS50005">
    <property type="entry name" value="TPR"/>
    <property type="match status" value="1"/>
</dbReference>
<evidence type="ECO:0000313" key="5">
    <source>
        <dbReference type="Proteomes" id="UP000295136"/>
    </source>
</evidence>
<dbReference type="SMART" id="SM00028">
    <property type="entry name" value="TPR"/>
    <property type="match status" value="2"/>
</dbReference>
<dbReference type="AlphaFoldDB" id="A0A4R5EFP4"/>
<dbReference type="Pfam" id="PF13176">
    <property type="entry name" value="TPR_7"/>
    <property type="match status" value="2"/>
</dbReference>
<evidence type="ECO:0000256" key="3">
    <source>
        <dbReference type="SAM" id="Phobius"/>
    </source>
</evidence>
<accession>A0A4R5EFP4</accession>
<evidence type="ECO:0000313" key="4">
    <source>
        <dbReference type="EMBL" id="TDE33140.1"/>
    </source>
</evidence>
<dbReference type="EMBL" id="SMLD01000162">
    <property type="protein sequence ID" value="TDE33140.1"/>
    <property type="molecule type" value="Genomic_DNA"/>
</dbReference>
<name>A0A4R5EFP4_9ACTN</name>
<keyword evidence="3" id="KW-0472">Membrane</keyword>
<sequence>MGKQGKLWLISIAALLVALIAWGSLAGWWPFLSDKNNVLWAEPVSWLAGIAGSVAGVLSLFVSVYALRIDKKDPTGQTSTGREQQRVEQPLATGVPPPQALSRSPLIDRKDERVVLLARLTEGPWGVVIVTGQRGVGKTRLVDQVVAELESASVGPRPRIFRHEAVPGLGIDTRALIADIETLQGDDAVRWSEVSDAPPADHVRASLEEIGGTWAVIVIERAENLLDSATHQLDDPELGEVFEVLTAVDGHRIAVVLVTRDLPRSAARGRWATRAPIEVGRLERTFFLTFIGDRITNHKTTMLKAAHRHYDLFQGNLRLAELACVISQSPGHSPAWLSKRLKGMTAGDVPKFLIESLVAGLDPGERSVLEVLDAYGTSVDAEAVRALLTEAEHGTKPPLDDVGAILTGLVDKRVADKTRDGEYCLALSEEERTWAGLPGEDGPIGEKEKKLLIHAAEELAQRRVSPPRTAEDLRLHLAGMRAFIRAGSPQSAYNRMRVIDRELRKRHCAFLLREPRERLRGKLAKFNPARELDNDNALGEIYASSGDFDRASKAYGRALQQANDQQNLTRRMRVRANFAAAYWWIRDAQNACNQHKWTLDDHNKLALSNPEECLALLPVRMGALAGLADCQRHWGKYDEAIQYAEEALAVPRTTGYPDTADDRVLVLSRSVSINLKLAHWYAELGEPEAAEAALTATEESLAGHDEDWLHSRYRVGIAEVWLGHDDEEAMQAAQKAVELARKYNDPIILLRARTILCQIHLARHDLVNATRQIESAAQYRYVGRPLLTPALRALVSLAGAGQSGDDGGKAAALLRDLLDETSRRIDRDEDDVTAWDFKGFALCGLRLNSQASLVEAIDAFRMARAKTSRATPGLVDRLLFLLERLDDCGRTPERLQRVCDVLSAARARPHGA</sequence>
<feature type="transmembrane region" description="Helical" evidence="3">
    <location>
        <begin position="44"/>
        <end position="67"/>
    </location>
</feature>
<keyword evidence="5" id="KW-1185">Reference proteome</keyword>
<protein>
    <submittedName>
        <fullName evidence="4">Tetratricopeptide repeat protein</fullName>
    </submittedName>
</protein>
<comment type="caution">
    <text evidence="4">The sequence shown here is derived from an EMBL/GenBank/DDBJ whole genome shotgun (WGS) entry which is preliminary data.</text>
</comment>
<evidence type="ECO:0000256" key="2">
    <source>
        <dbReference type="SAM" id="MobiDB-lite"/>
    </source>
</evidence>
<proteinExistence type="predicted"/>
<feature type="region of interest" description="Disordered" evidence="2">
    <location>
        <begin position="73"/>
        <end position="103"/>
    </location>
</feature>
<keyword evidence="1" id="KW-0802">TPR repeat</keyword>
<reference evidence="4 5" key="1">
    <citation type="submission" date="2019-03" db="EMBL/GenBank/DDBJ databases">
        <title>Draft genome sequences of novel Actinobacteria.</title>
        <authorList>
            <person name="Sahin N."/>
            <person name="Ay H."/>
            <person name="Saygin H."/>
        </authorList>
    </citation>
    <scope>NUCLEOTIDE SEQUENCE [LARGE SCALE GENOMIC DNA]</scope>
    <source>
        <strain evidence="4 5">6K102</strain>
    </source>
</reference>
<evidence type="ECO:0000256" key="1">
    <source>
        <dbReference type="PROSITE-ProRule" id="PRU00339"/>
    </source>
</evidence>
<organism evidence="4 5">
    <name type="scientific">Nonomuraea mesophila</name>
    <dbReference type="NCBI Taxonomy" id="2530382"/>
    <lineage>
        <taxon>Bacteria</taxon>
        <taxon>Bacillati</taxon>
        <taxon>Actinomycetota</taxon>
        <taxon>Actinomycetes</taxon>
        <taxon>Streptosporangiales</taxon>
        <taxon>Streptosporangiaceae</taxon>
        <taxon>Nonomuraea</taxon>
    </lineage>
</organism>
<feature type="transmembrane region" description="Helical" evidence="3">
    <location>
        <begin position="7"/>
        <end position="32"/>
    </location>
</feature>
<feature type="repeat" description="TPR" evidence="1">
    <location>
        <begin position="532"/>
        <end position="565"/>
    </location>
</feature>
<keyword evidence="3" id="KW-0812">Transmembrane</keyword>
<dbReference type="InterPro" id="IPR027417">
    <property type="entry name" value="P-loop_NTPase"/>
</dbReference>
<dbReference type="InterPro" id="IPR011990">
    <property type="entry name" value="TPR-like_helical_dom_sf"/>
</dbReference>
<dbReference type="SUPFAM" id="SSF52540">
    <property type="entry name" value="P-loop containing nucleoside triphosphate hydrolases"/>
    <property type="match status" value="1"/>
</dbReference>
<dbReference type="RefSeq" id="WP_132638640.1">
    <property type="nucleotide sequence ID" value="NZ_SMLD01000162.1"/>
</dbReference>